<dbReference type="OrthoDB" id="5243355at2759"/>
<dbReference type="Proteomes" id="UP000002499">
    <property type="component" value="Unassembled WGS sequence"/>
</dbReference>
<dbReference type="InterPro" id="IPR002110">
    <property type="entry name" value="Ankyrin_rpt"/>
</dbReference>
<evidence type="ECO:0000256" key="2">
    <source>
        <dbReference type="ARBA" id="ARBA00022737"/>
    </source>
</evidence>
<dbReference type="PROSITE" id="PS50088">
    <property type="entry name" value="ANK_REPEAT"/>
    <property type="match status" value="4"/>
</dbReference>
<proteinExistence type="predicted"/>
<organism evidence="9">
    <name type="scientific">Metarhizium acridum (strain CQMa 102)</name>
    <dbReference type="NCBI Taxonomy" id="655827"/>
    <lineage>
        <taxon>Eukaryota</taxon>
        <taxon>Fungi</taxon>
        <taxon>Dikarya</taxon>
        <taxon>Ascomycota</taxon>
        <taxon>Pezizomycotina</taxon>
        <taxon>Sordariomycetes</taxon>
        <taxon>Hypocreomycetidae</taxon>
        <taxon>Hypocreales</taxon>
        <taxon>Clavicipitaceae</taxon>
        <taxon>Metarhizium</taxon>
    </lineage>
</organism>
<feature type="repeat" description="ANK" evidence="6">
    <location>
        <begin position="273"/>
        <end position="305"/>
    </location>
</feature>
<dbReference type="PANTHER" id="PTHR24198:SF165">
    <property type="entry name" value="ANKYRIN REPEAT-CONTAINING PROTEIN-RELATED"/>
    <property type="match status" value="1"/>
</dbReference>
<evidence type="ECO:0000313" key="9">
    <source>
        <dbReference type="Proteomes" id="UP000002499"/>
    </source>
</evidence>
<reference evidence="8 9" key="1">
    <citation type="journal article" date="2011" name="PLoS Genet.">
        <title>Genome sequencing and comparative transcriptomics of the model entomopathogenic fungi Metarhizium anisopliae and M. acridum.</title>
        <authorList>
            <person name="Gao Q."/>
            <person name="Jin K."/>
            <person name="Ying S.H."/>
            <person name="Zhang Y."/>
            <person name="Xiao G."/>
            <person name="Shang Y."/>
            <person name="Duan Z."/>
            <person name="Hu X."/>
            <person name="Xie X.Q."/>
            <person name="Zhou G."/>
            <person name="Peng G."/>
            <person name="Luo Z."/>
            <person name="Huang W."/>
            <person name="Wang B."/>
            <person name="Fang W."/>
            <person name="Wang S."/>
            <person name="Zhong Y."/>
            <person name="Ma L.J."/>
            <person name="St Leger R.J."/>
            <person name="Zhao G.P."/>
            <person name="Pei Y."/>
            <person name="Feng M.G."/>
            <person name="Xia Y."/>
            <person name="Wang C."/>
        </authorList>
    </citation>
    <scope>NUCLEOTIDE SEQUENCE [LARGE SCALE GENOMIC DNA]</scope>
    <source>
        <strain evidence="8 9">CQMa 102</strain>
    </source>
</reference>
<dbReference type="GO" id="GO:0008270">
    <property type="term" value="F:zinc ion binding"/>
    <property type="evidence" value="ECO:0007669"/>
    <property type="project" value="UniProtKB-KW"/>
</dbReference>
<keyword evidence="2" id="KW-0677">Repeat</keyword>
<keyword evidence="5 6" id="KW-0040">ANK repeat</keyword>
<name>E9E5P5_METAQ</name>
<evidence type="ECO:0000256" key="4">
    <source>
        <dbReference type="ARBA" id="ARBA00022833"/>
    </source>
</evidence>
<dbReference type="HOGENOM" id="CLU_288368_0_0_1"/>
<gene>
    <name evidence="8" type="ORF">MAC_05193</name>
</gene>
<dbReference type="SUPFAM" id="SSF48403">
    <property type="entry name" value="Ankyrin repeat"/>
    <property type="match status" value="3"/>
</dbReference>
<feature type="repeat" description="ANK" evidence="6">
    <location>
        <begin position="313"/>
        <end position="345"/>
    </location>
</feature>
<dbReference type="PANTHER" id="PTHR24198">
    <property type="entry name" value="ANKYRIN REPEAT AND PROTEIN KINASE DOMAIN-CONTAINING PROTEIN"/>
    <property type="match status" value="1"/>
</dbReference>
<evidence type="ECO:0000256" key="3">
    <source>
        <dbReference type="ARBA" id="ARBA00022771"/>
    </source>
</evidence>
<dbReference type="EMBL" id="GL698507">
    <property type="protein sequence ID" value="EFY88758.1"/>
    <property type="molecule type" value="Genomic_DNA"/>
</dbReference>
<feature type="repeat" description="ANK" evidence="6">
    <location>
        <begin position="673"/>
        <end position="701"/>
    </location>
</feature>
<dbReference type="AlphaFoldDB" id="E9E5P5"/>
<sequence length="1066" mass="118029">MAQFLIDLTRDAVHNTALRLLNSLVCLADKDASGRTREPKRAIIFVAYDLGALILKKALSIAERDRYEWPDTFTSSSRVVFCGAPQRSNSLFTMESKLYEFLHDHKNEPWFHMLTPSSIRGLAQAALESTDEFLSSKFTLRGRILFDEAMATLGVPLEDSLDDMSPFLAAEICSLVHQWVPDPDQVAAEQTLLSLAVPDRQFEYVLGNAHAARILLNHGADPMLVWDKECRSTLMSASNGGHVDVIELLLSEAPSLLRMGHSTEALHDLGSKQLCTPLIMASLTGHWKAVTTLLNAGADPDPDTEHEEEGGGSSLSPLCLASLNGWLQTSKALLENGADVNRPGAYNEGTALWCAANFAASVPCCRALLAHGADTSTGGLPLMIELVTSSISKSKRPTEDIIPVLEVFVGHSPPLDINETDANGSTALMHERRKCWGCGRRGQSPLSYAVEASRFDVVEELLNWKPKPIQVTATVLQRAFEGGDLTLLERLLEAGADPDSPLESGRTLMRLAIQARNAHAVEMLIKWKADINRLDKFRWSPLYYAVGQVHDAKIARLLVDCGANASYILPDTGRNLMHMAMEADSDIIRILFEFPKAVDIDHRDHFRNTPLMMVNNPKADCVSLLVKAGADTNAQNSDGATPLMNAVTYGAASEVIEIYLSQPQLDLNFYSKSHGSALHLACRMVNVEIARRLIRIGSNINQHLPVPACSPLIAACMPFKNVSPEKLRSADHIVSALIRNGADVNSTSKATRDAFYNALATAAFWSRPSTLEILLGEGADVDARDPLGRQAIHFAAANGVSNLRAVMRFFQGSSAIADNSRKTALHWAAQFGRLQALKLLLSTMSPDERIRQVNKPDIDGWTPLCWSMRNSRLKWDGMSEPFEYKGVVQYLLQKGADASIRCWLGEGKDKESFTLLHLAHLHNVDKEIIALIRDALRDGTDTSTWQRGLEEETFSPYKPRIWICGICLGQIYGLDYVCKTCAEFHVCKKCHGRIDRYHMHFEDDNGPLPPHIFEVDDDVEFIDPLDVVATGKNANSRTRNEDEMDIDENEAGINWRVDEKNFWEFT</sequence>
<dbReference type="eggNOG" id="KOG4177">
    <property type="taxonomic scope" value="Eukaryota"/>
</dbReference>
<accession>E9E5P5</accession>
<evidence type="ECO:0000256" key="6">
    <source>
        <dbReference type="PROSITE-ProRule" id="PRU00023"/>
    </source>
</evidence>
<feature type="repeat" description="ANK" evidence="6">
    <location>
        <begin position="504"/>
        <end position="536"/>
    </location>
</feature>
<feature type="domain" description="ZZ-type" evidence="7">
    <location>
        <begin position="964"/>
        <end position="990"/>
    </location>
</feature>
<dbReference type="InParanoid" id="E9E5P5"/>
<dbReference type="PROSITE" id="PS01357">
    <property type="entry name" value="ZF_ZZ_1"/>
    <property type="match status" value="1"/>
</dbReference>
<evidence type="ECO:0000256" key="5">
    <source>
        <dbReference type="ARBA" id="ARBA00023043"/>
    </source>
</evidence>
<keyword evidence="9" id="KW-1185">Reference proteome</keyword>
<dbReference type="InterPro" id="IPR000433">
    <property type="entry name" value="Znf_ZZ"/>
</dbReference>
<dbReference type="GO" id="GO:0005737">
    <property type="term" value="C:cytoplasm"/>
    <property type="evidence" value="ECO:0007669"/>
    <property type="project" value="TreeGrafter"/>
</dbReference>
<dbReference type="InterPro" id="IPR036770">
    <property type="entry name" value="Ankyrin_rpt-contain_sf"/>
</dbReference>
<keyword evidence="3" id="KW-0863">Zinc-finger</keyword>
<keyword evidence="4" id="KW-0862">Zinc</keyword>
<protein>
    <submittedName>
        <fullName evidence="8">Ankyrin repeat-containing protein, putative</fullName>
    </submittedName>
</protein>
<dbReference type="PROSITE" id="PS50297">
    <property type="entry name" value="ANK_REP_REGION"/>
    <property type="match status" value="2"/>
</dbReference>
<dbReference type="Gene3D" id="1.25.40.20">
    <property type="entry name" value="Ankyrin repeat-containing domain"/>
    <property type="match status" value="3"/>
</dbReference>
<evidence type="ECO:0000259" key="7">
    <source>
        <dbReference type="PROSITE" id="PS01357"/>
    </source>
</evidence>
<keyword evidence="1" id="KW-0479">Metal-binding</keyword>
<evidence type="ECO:0000256" key="1">
    <source>
        <dbReference type="ARBA" id="ARBA00022723"/>
    </source>
</evidence>
<dbReference type="SMART" id="SM00248">
    <property type="entry name" value="ANK"/>
    <property type="match status" value="18"/>
</dbReference>
<dbReference type="Pfam" id="PF12796">
    <property type="entry name" value="Ank_2"/>
    <property type="match status" value="4"/>
</dbReference>
<evidence type="ECO:0000313" key="8">
    <source>
        <dbReference type="EMBL" id="EFY88758.1"/>
    </source>
</evidence>